<dbReference type="Gene3D" id="3.30.360.10">
    <property type="entry name" value="Dihydrodipicolinate Reductase, domain 2"/>
    <property type="match status" value="1"/>
</dbReference>
<dbReference type="PANTHER" id="PTHR42840:SF3">
    <property type="entry name" value="BINDING ROSSMANN FOLD OXIDOREDUCTASE, PUTATIVE (AFU_ORTHOLOGUE AFUA_2G10240)-RELATED"/>
    <property type="match status" value="1"/>
</dbReference>
<sequence>MKPIRICLVGAGRAAKVHAASLTRHLPAGRLVAIVDPHAETLQATADEFGVEQRFATLEEALDHVELDAVVITTPTFTHAALAVTAARAGKHIFLEKPMALTLEECDAIARVAAENHVFLQLGFMRRFDPDFSAAFERIQAGEIGQPLMVKSLTHGPGLPPPWARDLKTSNGNLAEVNSHDWDCIRWLMGSNPRRVYAEVANLKGSARGVTTEHFYDHALVTVRFENGTLGNISSICPCDYGYDARVEIIGEKGIMQIGELKGQAVVVCTDRDHGLVTPIFRTWPQRFAWGYIREMEHFLHAIQTDTPPKVGAEDGRWAVASVLAATRSFLEERPVLLSEVMA</sequence>
<comment type="similarity">
    <text evidence="1">Belongs to the Gfo/Idh/MocA family.</text>
</comment>
<evidence type="ECO:0000313" key="6">
    <source>
        <dbReference type="Proteomes" id="UP000264141"/>
    </source>
</evidence>
<feature type="domain" description="Gfo/Idh/MocA-like oxidoreductase N-terminal" evidence="3">
    <location>
        <begin position="4"/>
        <end position="124"/>
    </location>
</feature>
<protein>
    <submittedName>
        <fullName evidence="5">Oxidoreductase</fullName>
    </submittedName>
</protein>
<dbReference type="GO" id="GO:0016491">
    <property type="term" value="F:oxidoreductase activity"/>
    <property type="evidence" value="ECO:0007669"/>
    <property type="project" value="UniProtKB-KW"/>
</dbReference>
<reference evidence="5 6" key="1">
    <citation type="journal article" date="2018" name="Nat. Biotechnol.">
        <title>A standardized bacterial taxonomy based on genome phylogeny substantially revises the tree of life.</title>
        <authorList>
            <person name="Parks D.H."/>
            <person name="Chuvochina M."/>
            <person name="Waite D.W."/>
            <person name="Rinke C."/>
            <person name="Skarshewski A."/>
            <person name="Chaumeil P.A."/>
            <person name="Hugenholtz P."/>
        </authorList>
    </citation>
    <scope>NUCLEOTIDE SEQUENCE [LARGE SCALE GENOMIC DNA]</scope>
    <source>
        <strain evidence="5">UBA8781</strain>
    </source>
</reference>
<dbReference type="InterPro" id="IPR000683">
    <property type="entry name" value="Gfo/Idh/MocA-like_OxRdtase_N"/>
</dbReference>
<evidence type="ECO:0000256" key="2">
    <source>
        <dbReference type="ARBA" id="ARBA00023002"/>
    </source>
</evidence>
<evidence type="ECO:0000313" key="5">
    <source>
        <dbReference type="EMBL" id="HCE16547.1"/>
    </source>
</evidence>
<organism evidence="5 6">
    <name type="scientific">Anaerolinea thermolimosa</name>
    <dbReference type="NCBI Taxonomy" id="229919"/>
    <lineage>
        <taxon>Bacteria</taxon>
        <taxon>Bacillati</taxon>
        <taxon>Chloroflexota</taxon>
        <taxon>Anaerolineae</taxon>
        <taxon>Anaerolineales</taxon>
        <taxon>Anaerolineaceae</taxon>
        <taxon>Anaerolinea</taxon>
    </lineage>
</organism>
<comment type="caution">
    <text evidence="5">The sequence shown here is derived from an EMBL/GenBank/DDBJ whole genome shotgun (WGS) entry which is preliminary data.</text>
</comment>
<dbReference type="InterPro" id="IPR004104">
    <property type="entry name" value="Gfo/Idh/MocA-like_OxRdtase_C"/>
</dbReference>
<evidence type="ECO:0000256" key="1">
    <source>
        <dbReference type="ARBA" id="ARBA00010928"/>
    </source>
</evidence>
<gene>
    <name evidence="5" type="ORF">DEQ80_01680</name>
</gene>
<keyword evidence="2" id="KW-0560">Oxidoreductase</keyword>
<accession>A0A3D1JE77</accession>
<dbReference type="Proteomes" id="UP000264141">
    <property type="component" value="Unassembled WGS sequence"/>
</dbReference>
<evidence type="ECO:0000259" key="4">
    <source>
        <dbReference type="Pfam" id="PF02894"/>
    </source>
</evidence>
<name>A0A3D1JE77_9CHLR</name>
<dbReference type="EMBL" id="DPBP01000005">
    <property type="protein sequence ID" value="HCE16547.1"/>
    <property type="molecule type" value="Genomic_DNA"/>
</dbReference>
<dbReference type="Gene3D" id="3.40.50.720">
    <property type="entry name" value="NAD(P)-binding Rossmann-like Domain"/>
    <property type="match status" value="1"/>
</dbReference>
<dbReference type="Pfam" id="PF02894">
    <property type="entry name" value="GFO_IDH_MocA_C"/>
    <property type="match status" value="1"/>
</dbReference>
<dbReference type="SUPFAM" id="SSF51735">
    <property type="entry name" value="NAD(P)-binding Rossmann-fold domains"/>
    <property type="match status" value="1"/>
</dbReference>
<dbReference type="GO" id="GO:0006740">
    <property type="term" value="P:NADPH regeneration"/>
    <property type="evidence" value="ECO:0007669"/>
    <property type="project" value="TreeGrafter"/>
</dbReference>
<dbReference type="STRING" id="229919.GCA_001050195_03013"/>
<evidence type="ECO:0000259" key="3">
    <source>
        <dbReference type="Pfam" id="PF01408"/>
    </source>
</evidence>
<dbReference type="Pfam" id="PF01408">
    <property type="entry name" value="GFO_IDH_MocA"/>
    <property type="match status" value="1"/>
</dbReference>
<dbReference type="InterPro" id="IPR036291">
    <property type="entry name" value="NAD(P)-bd_dom_sf"/>
</dbReference>
<dbReference type="SUPFAM" id="SSF55347">
    <property type="entry name" value="Glyceraldehyde-3-phosphate dehydrogenase-like, C-terminal domain"/>
    <property type="match status" value="1"/>
</dbReference>
<proteinExistence type="inferred from homology"/>
<dbReference type="PANTHER" id="PTHR42840">
    <property type="entry name" value="NAD(P)-BINDING ROSSMANN-FOLD SUPERFAMILY PROTEIN-RELATED"/>
    <property type="match status" value="1"/>
</dbReference>
<dbReference type="AlphaFoldDB" id="A0A3D1JE77"/>
<dbReference type="GO" id="GO:0000166">
    <property type="term" value="F:nucleotide binding"/>
    <property type="evidence" value="ECO:0007669"/>
    <property type="project" value="InterPro"/>
</dbReference>
<feature type="domain" description="Gfo/Idh/MocA-like oxidoreductase C-terminal" evidence="4">
    <location>
        <begin position="137"/>
        <end position="336"/>
    </location>
</feature>
<dbReference type="GO" id="GO:0005737">
    <property type="term" value="C:cytoplasm"/>
    <property type="evidence" value="ECO:0007669"/>
    <property type="project" value="TreeGrafter"/>
</dbReference>